<sequence length="330" mass="35511">MSTNSVRLLSFGMFLSFLASGTMPSPFNTPMLAQATPPALSSTLNAQQVLRNLQSTITSRGVVGNAVLKNNKAALSGPRRFIAASQTIAWRTSKSGQPKPQSSMASYGINNAPPGFAEEVTWSPADAGLAVIVFVNPRDPNGILITGVKKGDTIDVVSSTGLASFDEDTENEYASGIISIAAAGAGITAAAFGAPELAPFISAAEKFAKDVFKPEKVKSKRRDPFGYDPGTGERARAEGGVLISMPAAGQTFYSGDSDHKERWIKDHQPRTDRNLPDHISNAFFLREGREYNSRTSTMDGDIIINAWDHKFEDNYGYYRLHILLKRGGSS</sequence>
<feature type="signal peptide" evidence="1">
    <location>
        <begin position="1"/>
        <end position="19"/>
    </location>
</feature>
<feature type="chain" id="PRO_5016404585" evidence="1">
    <location>
        <begin position="20"/>
        <end position="330"/>
    </location>
</feature>
<gene>
    <name evidence="2" type="ORF">DES52_110160</name>
</gene>
<dbReference type="Proteomes" id="UP000248326">
    <property type="component" value="Unassembled WGS sequence"/>
</dbReference>
<dbReference type="EMBL" id="QJSX01000010">
    <property type="protein sequence ID" value="PYE53176.1"/>
    <property type="molecule type" value="Genomic_DNA"/>
</dbReference>
<organism evidence="2 3">
    <name type="scientific">Deinococcus yavapaiensis KR-236</name>
    <dbReference type="NCBI Taxonomy" id="694435"/>
    <lineage>
        <taxon>Bacteria</taxon>
        <taxon>Thermotogati</taxon>
        <taxon>Deinococcota</taxon>
        <taxon>Deinococci</taxon>
        <taxon>Deinococcales</taxon>
        <taxon>Deinococcaceae</taxon>
        <taxon>Deinococcus</taxon>
    </lineage>
</organism>
<keyword evidence="1" id="KW-0732">Signal</keyword>
<dbReference type="AlphaFoldDB" id="A0A318S817"/>
<protein>
    <submittedName>
        <fullName evidence="2">Uncharacterized protein</fullName>
    </submittedName>
</protein>
<evidence type="ECO:0000313" key="2">
    <source>
        <dbReference type="EMBL" id="PYE53176.1"/>
    </source>
</evidence>
<dbReference type="RefSeq" id="WP_146237295.1">
    <property type="nucleotide sequence ID" value="NZ_QJSX01000010.1"/>
</dbReference>
<keyword evidence="3" id="KW-1185">Reference proteome</keyword>
<name>A0A318S817_9DEIO</name>
<comment type="caution">
    <text evidence="2">The sequence shown here is derived from an EMBL/GenBank/DDBJ whole genome shotgun (WGS) entry which is preliminary data.</text>
</comment>
<accession>A0A318S817</accession>
<reference evidence="2 3" key="1">
    <citation type="submission" date="2018-06" db="EMBL/GenBank/DDBJ databases">
        <title>Genomic Encyclopedia of Type Strains, Phase IV (KMG-IV): sequencing the most valuable type-strain genomes for metagenomic binning, comparative biology and taxonomic classification.</title>
        <authorList>
            <person name="Goeker M."/>
        </authorList>
    </citation>
    <scope>NUCLEOTIDE SEQUENCE [LARGE SCALE GENOMIC DNA]</scope>
    <source>
        <strain evidence="2 3">DSM 18048</strain>
    </source>
</reference>
<evidence type="ECO:0000313" key="3">
    <source>
        <dbReference type="Proteomes" id="UP000248326"/>
    </source>
</evidence>
<proteinExistence type="predicted"/>
<evidence type="ECO:0000256" key="1">
    <source>
        <dbReference type="SAM" id="SignalP"/>
    </source>
</evidence>
<dbReference type="OrthoDB" id="9553422at2"/>